<organism evidence="2">
    <name type="scientific">Drosophila innubila nudivirus</name>
    <dbReference type="NCBI Taxonomy" id="2057187"/>
    <lineage>
        <taxon>Viruses</taxon>
        <taxon>Viruses incertae sedis</taxon>
        <taxon>Naldaviricetes</taxon>
        <taxon>Lefavirales</taxon>
        <taxon>Nudiviridae</taxon>
        <taxon>Alphanudivirus</taxon>
        <taxon>Alphanudivirus droinnubilae</taxon>
    </lineage>
</organism>
<feature type="compositionally biased region" description="Basic residues" evidence="1">
    <location>
        <begin position="222"/>
        <end position="231"/>
    </location>
</feature>
<feature type="compositionally biased region" description="Acidic residues" evidence="1">
    <location>
        <begin position="145"/>
        <end position="156"/>
    </location>
</feature>
<dbReference type="OrthoDB" id="22486at10239"/>
<gene>
    <name evidence="2" type="ORF">DiNV_CH01M_ORF37</name>
</gene>
<evidence type="ECO:0000313" key="2">
    <source>
        <dbReference type="EMBL" id="ATZ81518.1"/>
    </source>
</evidence>
<feature type="region of interest" description="Disordered" evidence="1">
    <location>
        <begin position="133"/>
        <end position="236"/>
    </location>
</feature>
<dbReference type="Proteomes" id="UP000290195">
    <property type="component" value="Segment"/>
</dbReference>
<evidence type="ECO:0000256" key="1">
    <source>
        <dbReference type="SAM" id="MobiDB-lite"/>
    </source>
</evidence>
<dbReference type="EMBL" id="MF966379">
    <property type="protein sequence ID" value="ATZ81518.1"/>
    <property type="molecule type" value="Genomic_DNA"/>
</dbReference>
<reference evidence="2" key="1">
    <citation type="journal article" date="2018" name="Infect. Genet. Evol.">
        <title>The dynamic evolution of Drosophila innubila Nudivirus.</title>
        <authorList>
            <person name="Hill T."/>
            <person name="Unckless R.L."/>
        </authorList>
    </citation>
    <scope>NUCLEOTIDE SEQUENCE [LARGE SCALE GENOMIC DNA]</scope>
    <source>
        <strain evidence="2">DiNV_CH01M</strain>
    </source>
</reference>
<accession>A0A2H4UX76</accession>
<protein>
    <submittedName>
        <fullName evidence="2">Uncharacterized protein</fullName>
    </submittedName>
</protein>
<keyword evidence="3" id="KW-1185">Reference proteome</keyword>
<sequence length="408" mass="46832">MSIECNADSSSDLEIELSLKRSNIFTRQPVLCKSIFFEKNNISDMIVDHQESKTIRLKSDSISKKINHFKLKANTAVMNKSRKRRHHRGDKLSLRQDCDTTYTEDDDNNENEDLIVNDCFHTERNSNDITHGFDMKLKKQKNQSDDDDDDDTDDNDCGNYTNVVYNDGDSSSGSSSGTKDEDTNDDEINVTKRQKLKISPSSMSITSSSSASSSKPTTIRRMVTKKNRKTTNKNSATNDNLYNQYIIDSANNKSLYRALILISPDSIIEAACQNINNFHNLEMLEWSELILIQLCTLRKEIDIKILLQWPAVQLFVEHNQWSIEVTQNIKRFIGHGPTLINLLKINHNFKVSIHKMKNTKMFICTPLINYKCLLNYRITPDIIHRPYGNILPMKFKKLSIPAVNINTI</sequence>
<feature type="compositionally biased region" description="Low complexity" evidence="1">
    <location>
        <begin position="167"/>
        <end position="177"/>
    </location>
</feature>
<proteinExistence type="predicted"/>
<evidence type="ECO:0000313" key="3">
    <source>
        <dbReference type="Proteomes" id="UP000290195"/>
    </source>
</evidence>
<feature type="compositionally biased region" description="Low complexity" evidence="1">
    <location>
        <begin position="199"/>
        <end position="214"/>
    </location>
</feature>
<name>A0A2H4UX76_9VIRU</name>